<feature type="domain" description="SLH" evidence="4">
    <location>
        <begin position="140"/>
        <end position="195"/>
    </location>
</feature>
<dbReference type="AlphaFoldDB" id="A0A9C7GAJ3"/>
<dbReference type="PANTHER" id="PTHR43308">
    <property type="entry name" value="OUTER MEMBRANE PROTEIN ALPHA-RELATED"/>
    <property type="match status" value="1"/>
</dbReference>
<feature type="chain" id="PRO_5039260259" description="SLH domain-containing protein" evidence="3">
    <location>
        <begin position="22"/>
        <end position="250"/>
    </location>
</feature>
<feature type="coiled-coil region" evidence="2">
    <location>
        <begin position="43"/>
        <end position="70"/>
    </location>
</feature>
<sequence length="250" mass="27690">MKKRFLLLIVALLAITSTACSKQEVEANIVTEAAGVDWTEAEVQKVSTKVNSLESRTEELEKEINSLLGGEAVPPTIVFKDVTANYWAFKEIMTLYNRNLISGYKEVELFRPENSVTRAQAAAMLVKALRIPLSDAPSQFSDVKDDMATRKAIMTVTEKGYFKGSNGKFMPNAPMTRKHMAVVLQRAFQLKTTSATYEGYSDVSTKNDGYAAIQAVSQNGIAMGSNGQFMPSEPTKRSQFSVFLYRALQK</sequence>
<keyword evidence="2" id="KW-0175">Coiled coil</keyword>
<evidence type="ECO:0000259" key="4">
    <source>
        <dbReference type="PROSITE" id="PS51272"/>
    </source>
</evidence>
<evidence type="ECO:0000313" key="6">
    <source>
        <dbReference type="Proteomes" id="UP000789845"/>
    </source>
</evidence>
<dbReference type="RefSeq" id="WP_230496715.1">
    <property type="nucleotide sequence ID" value="NZ_CAKJTG010000010.1"/>
</dbReference>
<comment type="caution">
    <text evidence="5">The sequence shown here is derived from an EMBL/GenBank/DDBJ whole genome shotgun (WGS) entry which is preliminary data.</text>
</comment>
<dbReference type="Proteomes" id="UP000789845">
    <property type="component" value="Unassembled WGS sequence"/>
</dbReference>
<keyword evidence="6" id="KW-1185">Reference proteome</keyword>
<organism evidence="5 6">
    <name type="scientific">Pseudoneobacillus rhizosphaerae</name>
    <dbReference type="NCBI Taxonomy" id="2880968"/>
    <lineage>
        <taxon>Bacteria</taxon>
        <taxon>Bacillati</taxon>
        <taxon>Bacillota</taxon>
        <taxon>Bacilli</taxon>
        <taxon>Bacillales</taxon>
        <taxon>Bacillaceae</taxon>
        <taxon>Pseudoneobacillus</taxon>
    </lineage>
</organism>
<dbReference type="EMBL" id="CAKJTG010000010">
    <property type="protein sequence ID" value="CAG9608480.1"/>
    <property type="molecule type" value="Genomic_DNA"/>
</dbReference>
<evidence type="ECO:0000256" key="3">
    <source>
        <dbReference type="SAM" id="SignalP"/>
    </source>
</evidence>
<dbReference type="InterPro" id="IPR051465">
    <property type="entry name" value="Cell_Envelope_Struct_Comp"/>
</dbReference>
<dbReference type="PROSITE" id="PS51257">
    <property type="entry name" value="PROKAR_LIPOPROTEIN"/>
    <property type="match status" value="1"/>
</dbReference>
<proteinExistence type="predicted"/>
<protein>
    <recommendedName>
        <fullName evidence="4">SLH domain-containing protein</fullName>
    </recommendedName>
</protein>
<dbReference type="InterPro" id="IPR001119">
    <property type="entry name" value="SLH_dom"/>
</dbReference>
<accession>A0A9C7GAJ3</accession>
<name>A0A9C7GAJ3_9BACI</name>
<dbReference type="PROSITE" id="PS51272">
    <property type="entry name" value="SLH"/>
    <property type="match status" value="3"/>
</dbReference>
<gene>
    <name evidence="5" type="ORF">NEOCIP111885_02174</name>
</gene>
<evidence type="ECO:0000256" key="2">
    <source>
        <dbReference type="SAM" id="Coils"/>
    </source>
</evidence>
<evidence type="ECO:0000256" key="1">
    <source>
        <dbReference type="ARBA" id="ARBA00022729"/>
    </source>
</evidence>
<feature type="domain" description="SLH" evidence="4">
    <location>
        <begin position="75"/>
        <end position="139"/>
    </location>
</feature>
<reference evidence="5" key="1">
    <citation type="submission" date="2021-10" db="EMBL/GenBank/DDBJ databases">
        <authorList>
            <person name="Criscuolo A."/>
        </authorList>
    </citation>
    <scope>NUCLEOTIDE SEQUENCE</scope>
    <source>
        <strain evidence="5">CIP111885</strain>
    </source>
</reference>
<feature type="signal peptide" evidence="3">
    <location>
        <begin position="1"/>
        <end position="21"/>
    </location>
</feature>
<feature type="domain" description="SLH" evidence="4">
    <location>
        <begin position="196"/>
        <end position="250"/>
    </location>
</feature>
<dbReference type="Pfam" id="PF00395">
    <property type="entry name" value="SLH"/>
    <property type="match status" value="3"/>
</dbReference>
<evidence type="ECO:0000313" key="5">
    <source>
        <dbReference type="EMBL" id="CAG9608480.1"/>
    </source>
</evidence>
<keyword evidence="1 3" id="KW-0732">Signal</keyword>
<dbReference type="PANTHER" id="PTHR43308:SF5">
    <property type="entry name" value="S-LAYER PROTEIN _ PEPTIDOGLYCAN ENDO-BETA-N-ACETYLGLUCOSAMINIDASE"/>
    <property type="match status" value="1"/>
</dbReference>